<evidence type="ECO:0000313" key="2">
    <source>
        <dbReference type="EMBL" id="NYA69679.1"/>
    </source>
</evidence>
<feature type="transmembrane region" description="Helical" evidence="1">
    <location>
        <begin position="69"/>
        <end position="93"/>
    </location>
</feature>
<keyword evidence="3" id="KW-1185">Reference proteome</keyword>
<keyword evidence="1" id="KW-0812">Transmembrane</keyword>
<sequence>MNEVNPENNPPKPLSLKLVSAFKNFKEYLPLAIASATIIGGINQFYNLLSIDTYYVRFFSATQLISDGLWILYLLLPFYIIFTIMLPFIIAGDKYYLERFDPVSEDGKFQRKKAIWYNVLLIMTLYPTSYYFILTGRWPYMSFLLVMYTFPAMRANFKLAKKYDKEIIFELFGFISFLAFLSGLYFTWTWTFRDNEIPNNLENSSFVTDKIIKNYPNYSNKILYMNDKYVFTQIYCDSIDDPNRKILLFPIETFQKSESK</sequence>
<organism evidence="2 3">
    <name type="scientific">Flavobacterium agri</name>
    <dbReference type="NCBI Taxonomy" id="2743471"/>
    <lineage>
        <taxon>Bacteria</taxon>
        <taxon>Pseudomonadati</taxon>
        <taxon>Bacteroidota</taxon>
        <taxon>Flavobacteriia</taxon>
        <taxon>Flavobacteriales</taxon>
        <taxon>Flavobacteriaceae</taxon>
        <taxon>Flavobacterium</taxon>
    </lineage>
</organism>
<dbReference type="Proteomes" id="UP000535020">
    <property type="component" value="Unassembled WGS sequence"/>
</dbReference>
<reference evidence="2 3" key="1">
    <citation type="submission" date="2020-07" db="EMBL/GenBank/DDBJ databases">
        <authorList>
            <person name="Sun Q."/>
        </authorList>
    </citation>
    <scope>NUCLEOTIDE SEQUENCE [LARGE SCALE GENOMIC DNA]</scope>
    <source>
        <strain evidence="2 3">MAH-1</strain>
    </source>
</reference>
<evidence type="ECO:0000313" key="3">
    <source>
        <dbReference type="Proteomes" id="UP000535020"/>
    </source>
</evidence>
<feature type="transmembrane region" description="Helical" evidence="1">
    <location>
        <begin position="167"/>
        <end position="188"/>
    </location>
</feature>
<dbReference type="EMBL" id="JACBJI010000001">
    <property type="protein sequence ID" value="NYA69679.1"/>
    <property type="molecule type" value="Genomic_DNA"/>
</dbReference>
<evidence type="ECO:0000256" key="1">
    <source>
        <dbReference type="SAM" id="Phobius"/>
    </source>
</evidence>
<accession>A0A7Y9C4T6</accession>
<feature type="transmembrane region" description="Helical" evidence="1">
    <location>
        <begin position="28"/>
        <end position="49"/>
    </location>
</feature>
<feature type="transmembrane region" description="Helical" evidence="1">
    <location>
        <begin position="138"/>
        <end position="155"/>
    </location>
</feature>
<comment type="caution">
    <text evidence="2">The sequence shown here is derived from an EMBL/GenBank/DDBJ whole genome shotgun (WGS) entry which is preliminary data.</text>
</comment>
<protein>
    <submittedName>
        <fullName evidence="2">Uncharacterized protein</fullName>
    </submittedName>
</protein>
<dbReference type="AlphaFoldDB" id="A0A7Y9C4T6"/>
<keyword evidence="1" id="KW-0472">Membrane</keyword>
<feature type="transmembrane region" description="Helical" evidence="1">
    <location>
        <begin position="114"/>
        <end position="132"/>
    </location>
</feature>
<proteinExistence type="predicted"/>
<dbReference type="RefSeq" id="WP_176004499.1">
    <property type="nucleotide sequence ID" value="NZ_JABWMI010000003.1"/>
</dbReference>
<name>A0A7Y9C4T6_9FLAO</name>
<gene>
    <name evidence="2" type="ORF">HZF10_02010</name>
</gene>
<keyword evidence="1" id="KW-1133">Transmembrane helix</keyword>